<accession>A0A3N0HX20</accession>
<protein>
    <recommendedName>
        <fullName evidence="3">Phage protein</fullName>
    </recommendedName>
</protein>
<gene>
    <name evidence="1" type="ORF">EDX97_11605</name>
</gene>
<dbReference type="Proteomes" id="UP000276568">
    <property type="component" value="Unassembled WGS sequence"/>
</dbReference>
<organism evidence="1 2">
    <name type="scientific">Absicoccus porci</name>
    <dbReference type="NCBI Taxonomy" id="2486576"/>
    <lineage>
        <taxon>Bacteria</taxon>
        <taxon>Bacillati</taxon>
        <taxon>Bacillota</taxon>
        <taxon>Erysipelotrichia</taxon>
        <taxon>Erysipelotrichales</taxon>
        <taxon>Erysipelotrichaceae</taxon>
        <taxon>Absicoccus</taxon>
    </lineage>
</organism>
<dbReference type="RefSeq" id="WP_128521297.1">
    <property type="nucleotide sequence ID" value="NZ_RJQC01000010.1"/>
</dbReference>
<evidence type="ECO:0000313" key="2">
    <source>
        <dbReference type="Proteomes" id="UP000276568"/>
    </source>
</evidence>
<sequence>MALHYRKKPVVIEAMQLNFRNRDKIIEFGEGNITLVWRDGYLEGAYVNTLEGVIYATYGDYIIKGVDGEYYPCKPSVFEKTYELAEDLF</sequence>
<dbReference type="AlphaFoldDB" id="A0A3N0HX20"/>
<keyword evidence="2" id="KW-1185">Reference proteome</keyword>
<dbReference type="EMBL" id="RJQC01000010">
    <property type="protein sequence ID" value="RNM28876.1"/>
    <property type="molecule type" value="Genomic_DNA"/>
</dbReference>
<dbReference type="OrthoDB" id="121684at2"/>
<proteinExistence type="predicted"/>
<reference evidence="1 2" key="1">
    <citation type="submission" date="2018-11" db="EMBL/GenBank/DDBJ databases">
        <title>Clostridium sp. nov., a member of the family Erysipelotrichaceae isolated from pig faeces.</title>
        <authorList>
            <person name="Chang Y.-H."/>
        </authorList>
    </citation>
    <scope>NUCLEOTIDE SEQUENCE [LARGE SCALE GENOMIC DNA]</scope>
    <source>
        <strain evidence="1 2">YH-panp20</strain>
    </source>
</reference>
<comment type="caution">
    <text evidence="1">The sequence shown here is derived from an EMBL/GenBank/DDBJ whole genome shotgun (WGS) entry which is preliminary data.</text>
</comment>
<evidence type="ECO:0008006" key="3">
    <source>
        <dbReference type="Google" id="ProtNLM"/>
    </source>
</evidence>
<evidence type="ECO:0000313" key="1">
    <source>
        <dbReference type="EMBL" id="RNM28876.1"/>
    </source>
</evidence>
<name>A0A3N0HX20_9FIRM</name>